<evidence type="ECO:0000256" key="2">
    <source>
        <dbReference type="ARBA" id="ARBA00023125"/>
    </source>
</evidence>
<protein>
    <submittedName>
        <fullName evidence="5">DeoR/GlpR transcriptional regulator</fullName>
    </submittedName>
</protein>
<dbReference type="SMART" id="SM00420">
    <property type="entry name" value="HTH_DEOR"/>
    <property type="match status" value="1"/>
</dbReference>
<dbReference type="InterPro" id="IPR036390">
    <property type="entry name" value="WH_DNA-bd_sf"/>
</dbReference>
<dbReference type="PRINTS" id="PR00037">
    <property type="entry name" value="HTHLACR"/>
</dbReference>
<dbReference type="PROSITE" id="PS00894">
    <property type="entry name" value="HTH_DEOR_1"/>
    <property type="match status" value="1"/>
</dbReference>
<dbReference type="GO" id="GO:0003700">
    <property type="term" value="F:DNA-binding transcription factor activity"/>
    <property type="evidence" value="ECO:0007669"/>
    <property type="project" value="InterPro"/>
</dbReference>
<dbReference type="Gene3D" id="3.40.50.1360">
    <property type="match status" value="1"/>
</dbReference>
<dbReference type="InterPro" id="IPR018356">
    <property type="entry name" value="Tscrpt_reg_HTH_DeoR_CS"/>
</dbReference>
<feature type="domain" description="HTH deoR-type" evidence="4">
    <location>
        <begin position="3"/>
        <end position="58"/>
    </location>
</feature>
<dbReference type="InterPro" id="IPR036388">
    <property type="entry name" value="WH-like_DNA-bd_sf"/>
</dbReference>
<dbReference type="InterPro" id="IPR037171">
    <property type="entry name" value="NagB/RpiA_transferase-like"/>
</dbReference>
<evidence type="ECO:0000256" key="1">
    <source>
        <dbReference type="ARBA" id="ARBA00023015"/>
    </source>
</evidence>
<dbReference type="InterPro" id="IPR014036">
    <property type="entry name" value="DeoR-like_C"/>
</dbReference>
<keyword evidence="3" id="KW-0804">Transcription</keyword>
<evidence type="ECO:0000256" key="3">
    <source>
        <dbReference type="ARBA" id="ARBA00023163"/>
    </source>
</evidence>
<keyword evidence="2" id="KW-0238">DNA-binding</keyword>
<accession>A0A9D0ZHU2</accession>
<evidence type="ECO:0000259" key="4">
    <source>
        <dbReference type="PROSITE" id="PS51000"/>
    </source>
</evidence>
<dbReference type="SMART" id="SM01134">
    <property type="entry name" value="DeoRC"/>
    <property type="match status" value="1"/>
</dbReference>
<dbReference type="GO" id="GO:0003677">
    <property type="term" value="F:DNA binding"/>
    <property type="evidence" value="ECO:0007669"/>
    <property type="project" value="UniProtKB-KW"/>
</dbReference>
<dbReference type="EMBL" id="DVFW01000024">
    <property type="protein sequence ID" value="HIQ80544.1"/>
    <property type="molecule type" value="Genomic_DNA"/>
</dbReference>
<organism evidence="5 6">
    <name type="scientific">Candidatus Scatavimonas merdigallinarum</name>
    <dbReference type="NCBI Taxonomy" id="2840914"/>
    <lineage>
        <taxon>Bacteria</taxon>
        <taxon>Bacillati</taxon>
        <taxon>Bacillota</taxon>
        <taxon>Clostridia</taxon>
        <taxon>Eubacteriales</taxon>
        <taxon>Oscillospiraceae</taxon>
        <taxon>Oscillospiraceae incertae sedis</taxon>
        <taxon>Candidatus Scatavimonas</taxon>
    </lineage>
</organism>
<dbReference type="SUPFAM" id="SSF100950">
    <property type="entry name" value="NagB/RpiA/CoA transferase-like"/>
    <property type="match status" value="1"/>
</dbReference>
<name>A0A9D0ZHU2_9FIRM</name>
<dbReference type="PANTHER" id="PTHR30363:SF56">
    <property type="entry name" value="TRANSCRIPTIONAL REGULATOR, DEOR FAMILY"/>
    <property type="match status" value="1"/>
</dbReference>
<dbReference type="SUPFAM" id="SSF46785">
    <property type="entry name" value="Winged helix' DNA-binding domain"/>
    <property type="match status" value="1"/>
</dbReference>
<evidence type="ECO:0000313" key="6">
    <source>
        <dbReference type="Proteomes" id="UP000886787"/>
    </source>
</evidence>
<dbReference type="PROSITE" id="PS51000">
    <property type="entry name" value="HTH_DEOR_2"/>
    <property type="match status" value="1"/>
</dbReference>
<evidence type="ECO:0000313" key="5">
    <source>
        <dbReference type="EMBL" id="HIQ80544.1"/>
    </source>
</evidence>
<proteinExistence type="predicted"/>
<dbReference type="InterPro" id="IPR050313">
    <property type="entry name" value="Carb_Metab_HTH_regulators"/>
</dbReference>
<dbReference type="InterPro" id="IPR001034">
    <property type="entry name" value="DeoR_HTH"/>
</dbReference>
<dbReference type="Proteomes" id="UP000886787">
    <property type="component" value="Unassembled WGS sequence"/>
</dbReference>
<dbReference type="Pfam" id="PF08220">
    <property type="entry name" value="HTH_DeoR"/>
    <property type="match status" value="1"/>
</dbReference>
<dbReference type="Pfam" id="PF00455">
    <property type="entry name" value="DeoRC"/>
    <property type="match status" value="1"/>
</dbReference>
<reference evidence="5" key="1">
    <citation type="submission" date="2020-10" db="EMBL/GenBank/DDBJ databases">
        <authorList>
            <person name="Gilroy R."/>
        </authorList>
    </citation>
    <scope>NUCLEOTIDE SEQUENCE</scope>
    <source>
        <strain evidence="5">ChiSjej1B19-3389</strain>
    </source>
</reference>
<keyword evidence="1" id="KW-0805">Transcription regulation</keyword>
<sequence>MLTEERYTQILRILQEKRAVTVTELTACLHTSESTIRRDLNALHEQGKLNKVHGGATLLTNSFTIQEEDVRTKARLHIKEKERIARYAASVVNDCDFVYIDAGTTTEKVIDHLQDTRATFVTNGVAHAKKLIQKGFKAYIIGGQLKLSTEAVVGAEAVLNLKKFNFTKAFLGANGISGDHGVTTPDVEEGLIKTEAVNRSYVAYVLADSSKFGKISSVTFADLSQVCIVTDSVPDTKYHDKAVIKEV</sequence>
<dbReference type="AlphaFoldDB" id="A0A9D0ZHU2"/>
<reference evidence="5" key="2">
    <citation type="journal article" date="2021" name="PeerJ">
        <title>Extensive microbial diversity within the chicken gut microbiome revealed by metagenomics and culture.</title>
        <authorList>
            <person name="Gilroy R."/>
            <person name="Ravi A."/>
            <person name="Getino M."/>
            <person name="Pursley I."/>
            <person name="Horton D.L."/>
            <person name="Alikhan N.F."/>
            <person name="Baker D."/>
            <person name="Gharbi K."/>
            <person name="Hall N."/>
            <person name="Watson M."/>
            <person name="Adriaenssens E.M."/>
            <person name="Foster-Nyarko E."/>
            <person name="Jarju S."/>
            <person name="Secka A."/>
            <person name="Antonio M."/>
            <person name="Oren A."/>
            <person name="Chaudhuri R.R."/>
            <person name="La Ragione R."/>
            <person name="Hildebrand F."/>
            <person name="Pallen M.J."/>
        </authorList>
    </citation>
    <scope>NUCLEOTIDE SEQUENCE</scope>
    <source>
        <strain evidence="5">ChiSjej1B19-3389</strain>
    </source>
</reference>
<gene>
    <name evidence="5" type="ORF">IAD32_04575</name>
</gene>
<dbReference type="PANTHER" id="PTHR30363">
    <property type="entry name" value="HTH-TYPE TRANSCRIPTIONAL REGULATOR SRLR-RELATED"/>
    <property type="match status" value="1"/>
</dbReference>
<dbReference type="Gene3D" id="1.10.10.10">
    <property type="entry name" value="Winged helix-like DNA-binding domain superfamily/Winged helix DNA-binding domain"/>
    <property type="match status" value="1"/>
</dbReference>
<comment type="caution">
    <text evidence="5">The sequence shown here is derived from an EMBL/GenBank/DDBJ whole genome shotgun (WGS) entry which is preliminary data.</text>
</comment>